<sequence length="220" mass="25015">MARFAAGRKARFKEDIYMPEDVKKETPKNTEENKQEEQQVSKQATFTRDDLAKLVKEQLDAKKAEWEQKTADAVAKAKQDGKDEATMTAKELADKHAKEREAELDKKSAELDKRFAELERRDRLSQARNMLSKANLPTDAAEMLVGKDEEETQQNIDKYKSLVDQGVKNAIHRSSAQSEPQNGGSGSDVPTKKFSDMTLDEQTALYRENPDLYMQLSQQN</sequence>
<feature type="region of interest" description="Disordered" evidence="1">
    <location>
        <begin position="15"/>
        <end position="46"/>
    </location>
</feature>
<feature type="compositionally biased region" description="Basic and acidic residues" evidence="1">
    <location>
        <begin position="15"/>
        <end position="39"/>
    </location>
</feature>
<dbReference type="Proteomes" id="UP000004483">
    <property type="component" value="Unassembled WGS sequence"/>
</dbReference>
<dbReference type="eggNOG" id="ENOG5030A59">
    <property type="taxonomic scope" value="Bacteria"/>
</dbReference>
<evidence type="ECO:0000313" key="3">
    <source>
        <dbReference type="Proteomes" id="UP000004483"/>
    </source>
</evidence>
<dbReference type="AlphaFoldDB" id="C2EWE8"/>
<dbReference type="STRING" id="1423814.HMPREF0549_1784"/>
<protein>
    <recommendedName>
        <fullName evidence="4">DUF4355 domain-containing protein</fullName>
    </recommendedName>
</protein>
<accession>C2EWE8</accession>
<comment type="caution">
    <text evidence="2">The sequence shown here is derived from an EMBL/GenBank/DDBJ whole genome shotgun (WGS) entry which is preliminary data.</text>
</comment>
<dbReference type="HOGENOM" id="CLU_1254626_0_0_9"/>
<gene>
    <name evidence="2" type="ORF">HMPREF0549_1784</name>
</gene>
<name>C2EWE8_9LACO</name>
<evidence type="ECO:0008006" key="4">
    <source>
        <dbReference type="Google" id="ProtNLM"/>
    </source>
</evidence>
<proteinExistence type="predicted"/>
<organism evidence="2 3">
    <name type="scientific">Limosilactobacillus vaginalis DSM 5837 = ATCC 49540</name>
    <dbReference type="NCBI Taxonomy" id="1423814"/>
    <lineage>
        <taxon>Bacteria</taxon>
        <taxon>Bacillati</taxon>
        <taxon>Bacillota</taxon>
        <taxon>Bacilli</taxon>
        <taxon>Lactobacillales</taxon>
        <taxon>Lactobacillaceae</taxon>
        <taxon>Limosilactobacillus</taxon>
    </lineage>
</organism>
<dbReference type="OrthoDB" id="2322730at2"/>
<dbReference type="InterPro" id="IPR025580">
    <property type="entry name" value="Gp46"/>
</dbReference>
<dbReference type="Pfam" id="PF14265">
    <property type="entry name" value="DUF4355"/>
    <property type="match status" value="1"/>
</dbReference>
<feature type="compositionally biased region" description="Polar residues" evidence="1">
    <location>
        <begin position="172"/>
        <end position="182"/>
    </location>
</feature>
<feature type="region of interest" description="Disordered" evidence="1">
    <location>
        <begin position="76"/>
        <end position="105"/>
    </location>
</feature>
<dbReference type="EMBL" id="ACGV01000193">
    <property type="protein sequence ID" value="EEJ39784.1"/>
    <property type="molecule type" value="Genomic_DNA"/>
</dbReference>
<feature type="region of interest" description="Disordered" evidence="1">
    <location>
        <begin position="167"/>
        <end position="199"/>
    </location>
</feature>
<evidence type="ECO:0000313" key="2">
    <source>
        <dbReference type="EMBL" id="EEJ39784.1"/>
    </source>
</evidence>
<reference evidence="2 3" key="1">
    <citation type="submission" date="2009-01" db="EMBL/GenBank/DDBJ databases">
        <authorList>
            <person name="Qin X."/>
            <person name="Bachman B."/>
            <person name="Battles P."/>
            <person name="Bell A."/>
            <person name="Bess C."/>
            <person name="Bickham C."/>
            <person name="Chaboub L."/>
            <person name="Chen D."/>
            <person name="Coyle M."/>
            <person name="Deiros D.R."/>
            <person name="Dinh H."/>
            <person name="Forbes L."/>
            <person name="Fowler G."/>
            <person name="Francisco L."/>
            <person name="Fu Q."/>
            <person name="Gubbala S."/>
            <person name="Hale W."/>
            <person name="Han Y."/>
            <person name="Hemphill L."/>
            <person name="Highlander S.K."/>
            <person name="Hirani K."/>
            <person name="Hogues M."/>
            <person name="Jackson L."/>
            <person name="Jakkamsetti A."/>
            <person name="Javaid M."/>
            <person name="Jiang H."/>
            <person name="Korchina V."/>
            <person name="Kovar C."/>
            <person name="Lara F."/>
            <person name="Lee S."/>
            <person name="Mata R."/>
            <person name="Mathew T."/>
            <person name="Moen C."/>
            <person name="Morales K."/>
            <person name="Munidasa M."/>
            <person name="Nazareth L."/>
            <person name="Ngo R."/>
            <person name="Nguyen L."/>
            <person name="Okwuonu G."/>
            <person name="Ongeri F."/>
            <person name="Patil S."/>
            <person name="Petrosino J."/>
            <person name="Pham C."/>
            <person name="Pham P."/>
            <person name="Pu L.-L."/>
            <person name="Puazo M."/>
            <person name="Raj R."/>
            <person name="Reid J."/>
            <person name="Rouhana J."/>
            <person name="Saada N."/>
            <person name="Shang Y."/>
            <person name="Simmons D."/>
            <person name="Thornton R."/>
            <person name="Warren J."/>
            <person name="Weissenberger G."/>
            <person name="Zhang J."/>
            <person name="Zhang L."/>
            <person name="Zhou C."/>
            <person name="Zhu D."/>
            <person name="Muzny D."/>
            <person name="Worley K."/>
            <person name="Gibbs R."/>
        </authorList>
    </citation>
    <scope>NUCLEOTIDE SEQUENCE [LARGE SCALE GENOMIC DNA]</scope>
    <source>
        <strain evidence="2 3">ATCC 49540</strain>
    </source>
</reference>
<evidence type="ECO:0000256" key="1">
    <source>
        <dbReference type="SAM" id="MobiDB-lite"/>
    </source>
</evidence>